<accession>A0A6A4WAM1</accession>
<evidence type="ECO:0000313" key="3">
    <source>
        <dbReference type="Proteomes" id="UP000440578"/>
    </source>
</evidence>
<organism evidence="2 3">
    <name type="scientific">Amphibalanus amphitrite</name>
    <name type="common">Striped barnacle</name>
    <name type="synonym">Balanus amphitrite</name>
    <dbReference type="NCBI Taxonomy" id="1232801"/>
    <lineage>
        <taxon>Eukaryota</taxon>
        <taxon>Metazoa</taxon>
        <taxon>Ecdysozoa</taxon>
        <taxon>Arthropoda</taxon>
        <taxon>Crustacea</taxon>
        <taxon>Multicrustacea</taxon>
        <taxon>Cirripedia</taxon>
        <taxon>Thoracica</taxon>
        <taxon>Thoracicalcarea</taxon>
        <taxon>Balanomorpha</taxon>
        <taxon>Balanoidea</taxon>
        <taxon>Balanidae</taxon>
        <taxon>Amphibalaninae</taxon>
        <taxon>Amphibalanus</taxon>
    </lineage>
</organism>
<sequence>MMHRSVSVYQTRAAMRQLHSVGTIVLLLAVAGQGKQSSFKRTYPELPSPQDRRMNELPRTSLREKSSKRIEALPLLSVSSVKNCGTDHDPIQLNTLTLPGVIDLKASFNFSIDAELHLQLKAPLKARTPPQ</sequence>
<name>A0A6A4WAM1_AMPAM</name>
<comment type="caution">
    <text evidence="2">The sequence shown here is derived from an EMBL/GenBank/DDBJ whole genome shotgun (WGS) entry which is preliminary data.</text>
</comment>
<evidence type="ECO:0000313" key="2">
    <source>
        <dbReference type="EMBL" id="KAF0303615.1"/>
    </source>
</evidence>
<dbReference type="AlphaFoldDB" id="A0A6A4WAM1"/>
<evidence type="ECO:0000256" key="1">
    <source>
        <dbReference type="SAM" id="MobiDB-lite"/>
    </source>
</evidence>
<dbReference type="Proteomes" id="UP000440578">
    <property type="component" value="Unassembled WGS sequence"/>
</dbReference>
<protein>
    <submittedName>
        <fullName evidence="2">Uncharacterized protein</fullName>
    </submittedName>
</protein>
<feature type="compositionally biased region" description="Basic and acidic residues" evidence="1">
    <location>
        <begin position="50"/>
        <end position="65"/>
    </location>
</feature>
<proteinExistence type="predicted"/>
<dbReference type="EMBL" id="VIIS01000925">
    <property type="protein sequence ID" value="KAF0303615.1"/>
    <property type="molecule type" value="Genomic_DNA"/>
</dbReference>
<keyword evidence="3" id="KW-1185">Reference proteome</keyword>
<feature type="region of interest" description="Disordered" evidence="1">
    <location>
        <begin position="34"/>
        <end position="65"/>
    </location>
</feature>
<dbReference type="OrthoDB" id="6409159at2759"/>
<reference evidence="2 3" key="1">
    <citation type="submission" date="2019-07" db="EMBL/GenBank/DDBJ databases">
        <title>Draft genome assembly of a fouling barnacle, Amphibalanus amphitrite (Darwin, 1854): The first reference genome for Thecostraca.</title>
        <authorList>
            <person name="Kim W."/>
        </authorList>
    </citation>
    <scope>NUCLEOTIDE SEQUENCE [LARGE SCALE GENOMIC DNA]</scope>
    <source>
        <strain evidence="2">SNU_AA5</strain>
        <tissue evidence="2">Soma without cirri and trophi</tissue>
    </source>
</reference>
<gene>
    <name evidence="2" type="ORF">FJT64_002849</name>
</gene>